<dbReference type="InterPro" id="IPR050508">
    <property type="entry name" value="Methyltransf_Superfamily"/>
</dbReference>
<dbReference type="InterPro" id="IPR029063">
    <property type="entry name" value="SAM-dependent_MTases_sf"/>
</dbReference>
<protein>
    <recommendedName>
        <fullName evidence="1">Methyltransferase type 11 domain-containing protein</fullName>
    </recommendedName>
</protein>
<dbReference type="SUPFAM" id="SSF53335">
    <property type="entry name" value="S-adenosyl-L-methionine-dependent methyltransferases"/>
    <property type="match status" value="1"/>
</dbReference>
<dbReference type="Pfam" id="PF08241">
    <property type="entry name" value="Methyltransf_11"/>
    <property type="match status" value="1"/>
</dbReference>
<dbReference type="Gene3D" id="3.40.50.150">
    <property type="entry name" value="Vaccinia Virus protein VP39"/>
    <property type="match status" value="1"/>
</dbReference>
<evidence type="ECO:0000313" key="3">
    <source>
        <dbReference type="Proteomes" id="UP000050580"/>
    </source>
</evidence>
<dbReference type="InterPro" id="IPR013216">
    <property type="entry name" value="Methyltransf_11"/>
</dbReference>
<dbReference type="EMBL" id="LBNQ01000018">
    <property type="protein sequence ID" value="KKW68635.1"/>
    <property type="molecule type" value="Genomic_DNA"/>
</dbReference>
<keyword evidence="3" id="KW-1185">Reference proteome</keyword>
<evidence type="ECO:0000259" key="1">
    <source>
        <dbReference type="Pfam" id="PF08241"/>
    </source>
</evidence>
<dbReference type="PANTHER" id="PTHR42912">
    <property type="entry name" value="METHYLTRANSFERASE"/>
    <property type="match status" value="1"/>
</dbReference>
<comment type="caution">
    <text evidence="2">The sequence shown here is derived from an EMBL/GenBank/DDBJ whole genome shotgun (WGS) entry which is preliminary data.</text>
</comment>
<organism evidence="2 3">
    <name type="scientific">Lampropedia cohaerens</name>
    <dbReference type="NCBI Taxonomy" id="1610491"/>
    <lineage>
        <taxon>Bacteria</taxon>
        <taxon>Pseudomonadati</taxon>
        <taxon>Pseudomonadota</taxon>
        <taxon>Betaproteobacteria</taxon>
        <taxon>Burkholderiales</taxon>
        <taxon>Comamonadaceae</taxon>
        <taxon>Lampropedia</taxon>
    </lineage>
</organism>
<sequence length="222" mass="24529">MPKAGAQTRTGADLKVTAKDVRDRYDTYANIYDKLFGMVLEPGRKALAASLRQQPVSNILEIGVGTGLLLPQYPPQVPVTGVDLSPGMLRKAREKVDPQRPAPVTLLVADGERLPFADGAFDCVTLPYTYSVTPDPRAFMREVRRVCKPGGLIVILNHFSNAGPVWNVLEALAKPFVRKLGFDSAFSYAEHVEQVDWQIESVRKVNAFNLSRLVLIRNAPRS</sequence>
<dbReference type="AlphaFoldDB" id="A0A0U1Q220"/>
<feature type="domain" description="Methyltransferase type 11" evidence="1">
    <location>
        <begin position="60"/>
        <end position="155"/>
    </location>
</feature>
<accession>A0A0U1Q220</accession>
<dbReference type="GO" id="GO:0008757">
    <property type="term" value="F:S-adenosylmethionine-dependent methyltransferase activity"/>
    <property type="evidence" value="ECO:0007669"/>
    <property type="project" value="InterPro"/>
</dbReference>
<name>A0A0U1Q220_9BURK</name>
<evidence type="ECO:0000313" key="2">
    <source>
        <dbReference type="EMBL" id="KKW68635.1"/>
    </source>
</evidence>
<dbReference type="CDD" id="cd02440">
    <property type="entry name" value="AdoMet_MTases"/>
    <property type="match status" value="1"/>
</dbReference>
<reference evidence="2 3" key="1">
    <citation type="submission" date="2015-05" db="EMBL/GenBank/DDBJ databases">
        <title>Draft genome sequence of Lampropedia sp. CT6, isolated from the microbial mat of a hot water spring, located at Manikaran, India.</title>
        <authorList>
            <person name="Tripathi C."/>
            <person name="Rani P."/>
            <person name="Mahato N.K."/>
            <person name="Lal R."/>
        </authorList>
    </citation>
    <scope>NUCLEOTIDE SEQUENCE [LARGE SCALE GENOMIC DNA]</scope>
    <source>
        <strain evidence="2 3">CT6</strain>
    </source>
</reference>
<proteinExistence type="predicted"/>
<dbReference type="STRING" id="1610491.AAV94_04505"/>
<gene>
    <name evidence="2" type="ORF">AAV94_04505</name>
</gene>
<dbReference type="Proteomes" id="UP000050580">
    <property type="component" value="Unassembled WGS sequence"/>
</dbReference>